<evidence type="ECO:0000259" key="7">
    <source>
        <dbReference type="Pfam" id="PF04321"/>
    </source>
</evidence>
<keyword evidence="6" id="KW-0521">NADP</keyword>
<dbReference type="GO" id="GO:0008831">
    <property type="term" value="F:dTDP-4-dehydrorhamnose reductase activity"/>
    <property type="evidence" value="ECO:0007669"/>
    <property type="project" value="UniProtKB-EC"/>
</dbReference>
<evidence type="ECO:0000256" key="2">
    <source>
        <dbReference type="ARBA" id="ARBA00010944"/>
    </source>
</evidence>
<feature type="domain" description="RmlD-like substrate binding" evidence="7">
    <location>
        <begin position="1"/>
        <end position="237"/>
    </location>
</feature>
<evidence type="ECO:0000256" key="3">
    <source>
        <dbReference type="ARBA" id="ARBA00012929"/>
    </source>
</evidence>
<organism evidence="8 9">
    <name type="scientific">Pandoraea terrae</name>
    <dbReference type="NCBI Taxonomy" id="1537710"/>
    <lineage>
        <taxon>Bacteria</taxon>
        <taxon>Pseudomonadati</taxon>
        <taxon>Pseudomonadota</taxon>
        <taxon>Betaproteobacteria</taxon>
        <taxon>Burkholderiales</taxon>
        <taxon>Burkholderiaceae</taxon>
        <taxon>Pandoraea</taxon>
    </lineage>
</organism>
<dbReference type="GO" id="GO:0019305">
    <property type="term" value="P:dTDP-rhamnose biosynthetic process"/>
    <property type="evidence" value="ECO:0007669"/>
    <property type="project" value="UniProtKB-UniPathway"/>
</dbReference>
<dbReference type="OrthoDB" id="9803892at2"/>
<comment type="pathway">
    <text evidence="1 6">Carbohydrate biosynthesis; dTDP-L-rhamnose biosynthesis.</text>
</comment>
<comment type="similarity">
    <text evidence="2 6">Belongs to the dTDP-4-dehydrorhamnose reductase family.</text>
</comment>
<keyword evidence="9" id="KW-1185">Reference proteome</keyword>
<dbReference type="Pfam" id="PF04321">
    <property type="entry name" value="RmlD_sub_bind"/>
    <property type="match status" value="1"/>
</dbReference>
<keyword evidence="6" id="KW-0560">Oxidoreductase</keyword>
<dbReference type="GO" id="GO:0005829">
    <property type="term" value="C:cytosol"/>
    <property type="evidence" value="ECO:0007669"/>
    <property type="project" value="TreeGrafter"/>
</dbReference>
<dbReference type="CDD" id="cd05254">
    <property type="entry name" value="dTDP_HR_like_SDR_e"/>
    <property type="match status" value="1"/>
</dbReference>
<dbReference type="InterPro" id="IPR005913">
    <property type="entry name" value="dTDP_dehydrorham_reduct"/>
</dbReference>
<dbReference type="InterPro" id="IPR036291">
    <property type="entry name" value="NAD(P)-bd_dom_sf"/>
</dbReference>
<evidence type="ECO:0000256" key="5">
    <source>
        <dbReference type="ARBA" id="ARBA00048200"/>
    </source>
</evidence>
<gene>
    <name evidence="8" type="ORF">PTE30175_04243</name>
</gene>
<dbReference type="EC" id="1.1.1.133" evidence="3 6"/>
<comment type="catalytic activity">
    <reaction evidence="5 6">
        <text>dTDP-beta-L-rhamnose + NADP(+) = dTDP-4-dehydro-beta-L-rhamnose + NADPH + H(+)</text>
        <dbReference type="Rhea" id="RHEA:21796"/>
        <dbReference type="ChEBI" id="CHEBI:15378"/>
        <dbReference type="ChEBI" id="CHEBI:57510"/>
        <dbReference type="ChEBI" id="CHEBI:57783"/>
        <dbReference type="ChEBI" id="CHEBI:58349"/>
        <dbReference type="ChEBI" id="CHEBI:62830"/>
        <dbReference type="EC" id="1.1.1.133"/>
    </reaction>
</comment>
<name>A0A5E4Y7T1_9BURK</name>
<dbReference type="Gene3D" id="3.40.50.720">
    <property type="entry name" value="NAD(P)-binding Rossmann-like Domain"/>
    <property type="match status" value="1"/>
</dbReference>
<dbReference type="EMBL" id="CABPRZ010000022">
    <property type="protein sequence ID" value="VVE44759.1"/>
    <property type="molecule type" value="Genomic_DNA"/>
</dbReference>
<evidence type="ECO:0000256" key="6">
    <source>
        <dbReference type="RuleBase" id="RU364082"/>
    </source>
</evidence>
<dbReference type="RefSeq" id="WP_150699033.1">
    <property type="nucleotide sequence ID" value="NZ_CABPRZ010000022.1"/>
</dbReference>
<dbReference type="UniPathway" id="UPA00124"/>
<comment type="function">
    <text evidence="6">Catalyzes the reduction of dTDP-6-deoxy-L-lyxo-4-hexulose to yield dTDP-L-rhamnose.</text>
</comment>
<comment type="cofactor">
    <cofactor evidence="6">
        <name>Mg(2+)</name>
        <dbReference type="ChEBI" id="CHEBI:18420"/>
    </cofactor>
    <text evidence="6">Binds 1 Mg(2+) ion per monomer.</text>
</comment>
<dbReference type="Proteomes" id="UP000414233">
    <property type="component" value="Unassembled WGS sequence"/>
</dbReference>
<proteinExistence type="inferred from homology"/>
<evidence type="ECO:0000256" key="4">
    <source>
        <dbReference type="ARBA" id="ARBA00017099"/>
    </source>
</evidence>
<sequence length="284" mass="30784">MRILILGASGMLGNAVYRYFSGDATHQVFGTIRQPAAANAFDAALRGGLIPYVDVLNEDDLVRAFTASRPDVVINCVGLIKQLDSANDPLAALPINALLPHRVARLCALVGARMVHVSTDCVFSGKKGGYVESDQPDAYDLYGRSKLLGEVDYAHAITLRTSIIGHEHGRASALIDWFLSQSGQIKGFTKAIFSGVPTVELARIIGQYVLPHPELHGLYHVAAQPIAKFDLLTLVARAYGKPIDIMPSDELVIDRSLDATRFKDATGYTVSDWPALIAGMHQFK</sequence>
<dbReference type="AlphaFoldDB" id="A0A5E4Y7T1"/>
<evidence type="ECO:0000313" key="9">
    <source>
        <dbReference type="Proteomes" id="UP000414233"/>
    </source>
</evidence>
<evidence type="ECO:0000256" key="1">
    <source>
        <dbReference type="ARBA" id="ARBA00004781"/>
    </source>
</evidence>
<evidence type="ECO:0000313" key="8">
    <source>
        <dbReference type="EMBL" id="VVE44759.1"/>
    </source>
</evidence>
<reference evidence="8 9" key="1">
    <citation type="submission" date="2019-08" db="EMBL/GenBank/DDBJ databases">
        <authorList>
            <person name="Peeters C."/>
        </authorList>
    </citation>
    <scope>NUCLEOTIDE SEQUENCE [LARGE SCALE GENOMIC DNA]</scope>
    <source>
        <strain evidence="8 9">LMG 30175</strain>
    </source>
</reference>
<protein>
    <recommendedName>
        <fullName evidence="4 6">dTDP-4-dehydrorhamnose reductase</fullName>
        <ecNumber evidence="3 6">1.1.1.133</ecNumber>
    </recommendedName>
</protein>
<dbReference type="SUPFAM" id="SSF51735">
    <property type="entry name" value="NAD(P)-binding Rossmann-fold domains"/>
    <property type="match status" value="1"/>
</dbReference>
<accession>A0A5E4Y7T1</accession>
<dbReference type="PANTHER" id="PTHR10491:SF4">
    <property type="entry name" value="METHIONINE ADENOSYLTRANSFERASE 2 SUBUNIT BETA"/>
    <property type="match status" value="1"/>
</dbReference>
<dbReference type="PANTHER" id="PTHR10491">
    <property type="entry name" value="DTDP-4-DEHYDRORHAMNOSE REDUCTASE"/>
    <property type="match status" value="1"/>
</dbReference>
<dbReference type="InterPro" id="IPR029903">
    <property type="entry name" value="RmlD-like-bd"/>
</dbReference>